<sequence precursor="true">MMKRTFDVALALLLILIFSPLALLLWLAVRLTSPGPAVYWSNRVGKHNDIFRMPKLRSMRIDTPAIATHLLENPSQWLTPIGAFLRKSSLDELPQLWSILKGDMSFVGPRPALFNQDDLIALRTARGVDQLVPGLTGWAQVNGRDELPIPQKVLLDEEYLHKQSLIFDLKILWMTALKVLTRDGVSH</sequence>
<dbReference type="Pfam" id="PF02397">
    <property type="entry name" value="Bac_transf"/>
    <property type="match status" value="1"/>
</dbReference>
<evidence type="ECO:0000256" key="1">
    <source>
        <dbReference type="ARBA" id="ARBA00006464"/>
    </source>
</evidence>
<dbReference type="AlphaFoldDB" id="C6X875"/>
<dbReference type="PANTHER" id="PTHR30576:SF10">
    <property type="entry name" value="SLL5057 PROTEIN"/>
    <property type="match status" value="1"/>
</dbReference>
<dbReference type="STRING" id="582744.Msip34_0096"/>
<dbReference type="eggNOG" id="COG2148">
    <property type="taxonomic scope" value="Bacteria"/>
</dbReference>
<gene>
    <name evidence="3" type="ordered locus">Msip34_0096</name>
</gene>
<keyword evidence="3" id="KW-0808">Transferase</keyword>
<dbReference type="EMBL" id="CP001674">
    <property type="protein sequence ID" value="ACT49345.1"/>
    <property type="molecule type" value="Genomic_DNA"/>
</dbReference>
<dbReference type="InterPro" id="IPR003362">
    <property type="entry name" value="Bact_transf"/>
</dbReference>
<comment type="similarity">
    <text evidence="1">Belongs to the bacterial sugar transferase family.</text>
</comment>
<reference evidence="4" key="1">
    <citation type="submission" date="2009-07" db="EMBL/GenBank/DDBJ databases">
        <title>Complete sequence of chromosome of Methylovorus sp. SIP3-4.</title>
        <authorList>
            <person name="Lucas S."/>
            <person name="Copeland A."/>
            <person name="Lapidus A."/>
            <person name="Glavina del Rio T."/>
            <person name="Tice H."/>
            <person name="Bruce D."/>
            <person name="Goodwin L."/>
            <person name="Pitluck S."/>
            <person name="Clum A."/>
            <person name="Larimer F."/>
            <person name="Land M."/>
            <person name="Hauser L."/>
            <person name="Kyrpides N."/>
            <person name="Mikhailova N."/>
            <person name="Kayluzhnaya M."/>
            <person name="Chistoserdova L."/>
        </authorList>
    </citation>
    <scope>NUCLEOTIDE SEQUENCE [LARGE SCALE GENOMIC DNA]</scope>
    <source>
        <strain evidence="4">SIP3-4</strain>
    </source>
</reference>
<feature type="domain" description="Bacterial sugar transferase" evidence="2">
    <location>
        <begin position="3"/>
        <end position="180"/>
    </location>
</feature>
<accession>C6X875</accession>
<protein>
    <submittedName>
        <fullName evidence="3">Undecaprenyl-phosphate galactose phosphotransferase</fullName>
        <ecNumber evidence="3">2.7.8.6</ecNumber>
    </submittedName>
</protein>
<name>C6X875_METGS</name>
<reference evidence="3 4" key="2">
    <citation type="journal article" date="2011" name="J. Bacteriol.">
        <title>Genomes of three methylotrophs from a single niche uncover genetic and metabolic divergence of Methylophilaceae.</title>
        <authorList>
            <person name="Lapidus A."/>
            <person name="Clum A."/>
            <person name="Labutti K."/>
            <person name="Kaluzhnaya M.G."/>
            <person name="Lim S."/>
            <person name="Beck D.A."/>
            <person name="Glavina Del Rio T."/>
            <person name="Nolan M."/>
            <person name="Mavromatis K."/>
            <person name="Huntemann M."/>
            <person name="Lucas S."/>
            <person name="Lidstrom M.E."/>
            <person name="Ivanova N."/>
            <person name="Chistoserdova L."/>
        </authorList>
    </citation>
    <scope>NUCLEOTIDE SEQUENCE [LARGE SCALE GENOMIC DNA]</scope>
    <source>
        <strain evidence="3 4">SIP3-4</strain>
    </source>
</reference>
<evidence type="ECO:0000313" key="4">
    <source>
        <dbReference type="Proteomes" id="UP000002743"/>
    </source>
</evidence>
<dbReference type="EC" id="2.7.8.6" evidence="3"/>
<dbReference type="HOGENOM" id="CLU_024920_1_2_4"/>
<dbReference type="RefSeq" id="WP_015829128.1">
    <property type="nucleotide sequence ID" value="NC_012969.1"/>
</dbReference>
<keyword evidence="4" id="KW-1185">Reference proteome</keyword>
<dbReference type="PANTHER" id="PTHR30576">
    <property type="entry name" value="COLANIC BIOSYNTHESIS UDP-GLUCOSE LIPID CARRIER TRANSFERASE"/>
    <property type="match status" value="1"/>
</dbReference>
<dbReference type="GO" id="GO:0047360">
    <property type="term" value="F:undecaprenyl-phosphate galactose phosphotransferase activity"/>
    <property type="evidence" value="ECO:0007669"/>
    <property type="project" value="UniProtKB-EC"/>
</dbReference>
<dbReference type="Proteomes" id="UP000002743">
    <property type="component" value="Chromosome"/>
</dbReference>
<evidence type="ECO:0000259" key="2">
    <source>
        <dbReference type="Pfam" id="PF02397"/>
    </source>
</evidence>
<evidence type="ECO:0000313" key="3">
    <source>
        <dbReference type="EMBL" id="ACT49345.1"/>
    </source>
</evidence>
<organism evidence="3 4">
    <name type="scientific">Methylovorus glucosotrophus (strain SIP3-4)</name>
    <dbReference type="NCBI Taxonomy" id="582744"/>
    <lineage>
        <taxon>Bacteria</taxon>
        <taxon>Pseudomonadati</taxon>
        <taxon>Pseudomonadota</taxon>
        <taxon>Betaproteobacteria</taxon>
        <taxon>Nitrosomonadales</taxon>
        <taxon>Methylophilaceae</taxon>
        <taxon>Methylovorus</taxon>
    </lineage>
</organism>
<dbReference type="KEGG" id="mei:Msip34_0096"/>
<proteinExistence type="inferred from homology"/>